<comment type="caution">
    <text evidence="1">The sequence shown here is derived from an EMBL/GenBank/DDBJ whole genome shotgun (WGS) entry which is preliminary data.</text>
</comment>
<dbReference type="Proteomes" id="UP000734511">
    <property type="component" value="Unassembled WGS sequence"/>
</dbReference>
<reference evidence="1 2" key="1">
    <citation type="submission" date="2020-03" db="EMBL/GenBank/DDBJ databases">
        <title>WGS of actinomycetes isolated from Thailand.</title>
        <authorList>
            <person name="Thawai C."/>
        </authorList>
    </citation>
    <scope>NUCLEOTIDE SEQUENCE [LARGE SCALE GENOMIC DNA]</scope>
    <source>
        <strain evidence="1 2">PRB2-1</strain>
    </source>
</reference>
<keyword evidence="2" id="KW-1185">Reference proteome</keyword>
<dbReference type="RefSeq" id="WP_167981129.1">
    <property type="nucleotide sequence ID" value="NZ_JAATEJ010000001.1"/>
</dbReference>
<protein>
    <submittedName>
        <fullName evidence="1">Uncharacterized protein</fullName>
    </submittedName>
</protein>
<accession>A0ABX0ZIM2</accession>
<organism evidence="1 2">
    <name type="scientific">Actinacidiphila epipremni</name>
    <dbReference type="NCBI Taxonomy" id="2053013"/>
    <lineage>
        <taxon>Bacteria</taxon>
        <taxon>Bacillati</taxon>
        <taxon>Actinomycetota</taxon>
        <taxon>Actinomycetes</taxon>
        <taxon>Kitasatosporales</taxon>
        <taxon>Streptomycetaceae</taxon>
        <taxon>Actinacidiphila</taxon>
    </lineage>
</organism>
<evidence type="ECO:0000313" key="1">
    <source>
        <dbReference type="EMBL" id="NJP42297.1"/>
    </source>
</evidence>
<gene>
    <name evidence="1" type="ORF">HCN08_02530</name>
</gene>
<sequence>MLTIPTDLDRWHPNDVTAWLRDIEDDPTVTDAEFDQAQAAVDEALLGTTAQA</sequence>
<evidence type="ECO:0000313" key="2">
    <source>
        <dbReference type="Proteomes" id="UP000734511"/>
    </source>
</evidence>
<name>A0ABX0ZIM2_9ACTN</name>
<dbReference type="EMBL" id="JAATEJ010000001">
    <property type="protein sequence ID" value="NJP42297.1"/>
    <property type="molecule type" value="Genomic_DNA"/>
</dbReference>
<proteinExistence type="predicted"/>